<evidence type="ECO:0000256" key="1">
    <source>
        <dbReference type="ARBA" id="ARBA00022801"/>
    </source>
</evidence>
<feature type="compositionally biased region" description="Pro residues" evidence="2">
    <location>
        <begin position="50"/>
        <end position="61"/>
    </location>
</feature>
<proteinExistence type="predicted"/>
<dbReference type="EMBL" id="CP045810">
    <property type="protein sequence ID" value="QHN38796.1"/>
    <property type="molecule type" value="Genomic_DNA"/>
</dbReference>
<dbReference type="PANTHER" id="PTHR48081:SF8">
    <property type="entry name" value="ALPHA_BETA HYDROLASE FOLD-3 DOMAIN-CONTAINING PROTEIN-RELATED"/>
    <property type="match status" value="1"/>
</dbReference>
<evidence type="ECO:0000313" key="3">
    <source>
        <dbReference type="EMBL" id="QHN38796.1"/>
    </source>
</evidence>
<gene>
    <name evidence="3" type="ORF">GII30_06060</name>
</gene>
<feature type="region of interest" description="Disordered" evidence="2">
    <location>
        <begin position="102"/>
        <end position="126"/>
    </location>
</feature>
<evidence type="ECO:0000256" key="2">
    <source>
        <dbReference type="SAM" id="MobiDB-lite"/>
    </source>
</evidence>
<dbReference type="GO" id="GO:0016787">
    <property type="term" value="F:hydrolase activity"/>
    <property type="evidence" value="ECO:0007669"/>
    <property type="project" value="UniProtKB-KW"/>
</dbReference>
<dbReference type="SUPFAM" id="SSF53474">
    <property type="entry name" value="alpha/beta-Hydrolases"/>
    <property type="match status" value="1"/>
</dbReference>
<protein>
    <submittedName>
        <fullName evidence="3">Alpha/beta hydrolase fold domain-containing protein</fullName>
    </submittedName>
</protein>
<dbReference type="AlphaFoldDB" id="A0A857KHN9"/>
<dbReference type="Pfam" id="PF07859">
    <property type="entry name" value="Abhydrolase_3"/>
    <property type="match status" value="1"/>
</dbReference>
<feature type="compositionally biased region" description="Basic residues" evidence="2">
    <location>
        <begin position="1"/>
        <end position="13"/>
    </location>
</feature>
<feature type="region of interest" description="Disordered" evidence="2">
    <location>
        <begin position="45"/>
        <end position="78"/>
    </location>
</feature>
<accession>A0A857KHN9</accession>
<reference evidence="3" key="1">
    <citation type="journal article" date="2021" name="Nat. Microbiol.">
        <title>Cocultivation of an ultrasmall environmental parasitic bacterium with lytic ability against bacteria associated with wastewater foams.</title>
        <authorList>
            <person name="Batinovic S."/>
            <person name="Rose J.J.A."/>
            <person name="Ratcliffe J."/>
            <person name="Seviour R.J."/>
            <person name="Petrovski S."/>
        </authorList>
    </citation>
    <scope>NUCLEOTIDE SEQUENCE</scope>
    <source>
        <strain evidence="3">CON44</strain>
    </source>
</reference>
<sequence>MTAIGRRRRRSRPPLRGMKPTLRKAGAALTALVSTVAVCLGAAHSDAAPRTPPPGTPPSAEPSPESGMQPPSENPGFAGRVSLITQSRVGATQVSSLVSRLIRGNASPSESELARESDPGRPPTTAVDGVVMTMGVFHGWNVWRMAPRKGAVSKAPITTRNSPKTIVAVHGGAYVLPPTPEHWTYYASLVRDTGATVVVPLYPGVPIAHAASVVPVMADYLTSQIRQHGATNVSVLADSAGAGLTLAATQQLVKRGLPTPASLVLVSPWLDVTMTDTAPAPYFDPFLNIDTLRTAGRMWAGRLSTRDPRASPLFGSLQGLPPTYVYSGSVDLLYTDAFALSRKAAKLPGAKIWFDMRWGGTHIWPMNGSLAEGRAMAPVLQRQLLGTTS</sequence>
<feature type="region of interest" description="Disordered" evidence="2">
    <location>
        <begin position="1"/>
        <end position="21"/>
    </location>
</feature>
<dbReference type="Gene3D" id="3.40.50.1820">
    <property type="entry name" value="alpha/beta hydrolase"/>
    <property type="match status" value="1"/>
</dbReference>
<dbReference type="InterPro" id="IPR029058">
    <property type="entry name" value="AB_hydrolase_fold"/>
</dbReference>
<organism evidence="3">
    <name type="scientific">Gordonia amarae</name>
    <dbReference type="NCBI Taxonomy" id="36821"/>
    <lineage>
        <taxon>Bacteria</taxon>
        <taxon>Bacillati</taxon>
        <taxon>Actinomycetota</taxon>
        <taxon>Actinomycetes</taxon>
        <taxon>Mycobacteriales</taxon>
        <taxon>Gordoniaceae</taxon>
        <taxon>Gordonia</taxon>
    </lineage>
</organism>
<dbReference type="InterPro" id="IPR013094">
    <property type="entry name" value="AB_hydrolase_3"/>
</dbReference>
<name>A0A857KHN9_9ACTN</name>
<dbReference type="InterPro" id="IPR050300">
    <property type="entry name" value="GDXG_lipolytic_enzyme"/>
</dbReference>
<keyword evidence="1 3" id="KW-0378">Hydrolase</keyword>
<dbReference type="RefSeq" id="WP_005189529.1">
    <property type="nucleotide sequence ID" value="NZ_CP045804.1"/>
</dbReference>
<dbReference type="PANTHER" id="PTHR48081">
    <property type="entry name" value="AB HYDROLASE SUPERFAMILY PROTEIN C4A8.06C"/>
    <property type="match status" value="1"/>
</dbReference>